<evidence type="ECO:0000313" key="3">
    <source>
        <dbReference type="Proteomes" id="UP001162483"/>
    </source>
</evidence>
<accession>A0ABN9FXR0</accession>
<keyword evidence="1" id="KW-0472">Membrane</keyword>
<keyword evidence="3" id="KW-1185">Reference proteome</keyword>
<proteinExistence type="predicted"/>
<organism evidence="2 3">
    <name type="scientific">Staurois parvus</name>
    <dbReference type="NCBI Taxonomy" id="386267"/>
    <lineage>
        <taxon>Eukaryota</taxon>
        <taxon>Metazoa</taxon>
        <taxon>Chordata</taxon>
        <taxon>Craniata</taxon>
        <taxon>Vertebrata</taxon>
        <taxon>Euteleostomi</taxon>
        <taxon>Amphibia</taxon>
        <taxon>Batrachia</taxon>
        <taxon>Anura</taxon>
        <taxon>Neobatrachia</taxon>
        <taxon>Ranoidea</taxon>
        <taxon>Ranidae</taxon>
        <taxon>Staurois</taxon>
    </lineage>
</organism>
<evidence type="ECO:0000313" key="2">
    <source>
        <dbReference type="EMBL" id="CAI9601916.1"/>
    </source>
</evidence>
<keyword evidence="1" id="KW-0812">Transmembrane</keyword>
<evidence type="ECO:0000256" key="1">
    <source>
        <dbReference type="SAM" id="Phobius"/>
    </source>
</evidence>
<reference evidence="2" key="1">
    <citation type="submission" date="2023-05" db="EMBL/GenBank/DDBJ databases">
        <authorList>
            <person name="Stuckert A."/>
        </authorList>
    </citation>
    <scope>NUCLEOTIDE SEQUENCE</scope>
</reference>
<feature type="transmembrane region" description="Helical" evidence="1">
    <location>
        <begin position="37"/>
        <end position="53"/>
    </location>
</feature>
<comment type="caution">
    <text evidence="2">The sequence shown here is derived from an EMBL/GenBank/DDBJ whole genome shotgun (WGS) entry which is preliminary data.</text>
</comment>
<keyword evidence="1" id="KW-1133">Transmembrane helix</keyword>
<dbReference type="EMBL" id="CATNWA010017626">
    <property type="protein sequence ID" value="CAI9601916.1"/>
    <property type="molecule type" value="Genomic_DNA"/>
</dbReference>
<protein>
    <submittedName>
        <fullName evidence="2">Uncharacterized protein</fullName>
    </submittedName>
</protein>
<name>A0ABN9FXR0_9NEOB</name>
<feature type="non-terminal residue" evidence="2">
    <location>
        <position position="167"/>
    </location>
</feature>
<dbReference type="Proteomes" id="UP001162483">
    <property type="component" value="Unassembled WGS sequence"/>
</dbReference>
<gene>
    <name evidence="2" type="ORF">SPARVUS_LOCUS13048904</name>
</gene>
<sequence length="167" mass="19119">MSGGTVRETSLVQQTCALLRKNLLVQWRRLGHVVLEWLQHFVLVLLLFLILLVDGGPNPKVYLPAEVLGRLDEFSNRSFPVGYIPTTPAIRDIMQRVNRSTIIPGISVQEFQNASDLLDAVNENMPAGVEFVNEFTYYIRYDLQTISSPNDYLAYRSKRACDDQWEE</sequence>